<dbReference type="Proteomes" id="UP000014977">
    <property type="component" value="Unassembled WGS sequence"/>
</dbReference>
<dbReference type="InterPro" id="IPR002559">
    <property type="entry name" value="Transposase_11"/>
</dbReference>
<dbReference type="OrthoDB" id="5422918at2"/>
<comment type="caution">
    <text evidence="2">The sequence shown here is derived from an EMBL/GenBank/DDBJ whole genome shotgun (WGS) entry which is preliminary data.</text>
</comment>
<dbReference type="GO" id="GO:0003677">
    <property type="term" value="F:DNA binding"/>
    <property type="evidence" value="ECO:0007669"/>
    <property type="project" value="InterPro"/>
</dbReference>
<gene>
    <name evidence="2" type="ORF">dsmv_2651</name>
</gene>
<dbReference type="PANTHER" id="PTHR34614">
    <property type="match status" value="1"/>
</dbReference>
<keyword evidence="3" id="KW-1185">Reference proteome</keyword>
<evidence type="ECO:0000313" key="3">
    <source>
        <dbReference type="Proteomes" id="UP000014977"/>
    </source>
</evidence>
<dbReference type="InterPro" id="IPR047654">
    <property type="entry name" value="IS1634_transpos"/>
</dbReference>
<dbReference type="NCBIfam" id="NF033559">
    <property type="entry name" value="transpos_IS1634"/>
    <property type="match status" value="1"/>
</dbReference>
<dbReference type="EMBL" id="ATHJ01000090">
    <property type="protein sequence ID" value="EPR39309.1"/>
    <property type="molecule type" value="Genomic_DNA"/>
</dbReference>
<dbReference type="PATRIC" id="fig|1121405.3.peg.2302"/>
<feature type="domain" description="Transposase IS4-like" evidence="1">
    <location>
        <begin position="222"/>
        <end position="490"/>
    </location>
</feature>
<dbReference type="STRING" id="897.B2D07_03540"/>
<dbReference type="RefSeq" id="WP_020877408.1">
    <property type="nucleotide sequence ID" value="NZ_ATHJ01000090.1"/>
</dbReference>
<reference evidence="2 3" key="1">
    <citation type="journal article" date="2013" name="Genome Announc.">
        <title>Draft genome sequences for three mercury-methylating, sulfate-reducing bacteria.</title>
        <authorList>
            <person name="Brown S.D."/>
            <person name="Hurt R.A.Jr."/>
            <person name="Gilmour C.C."/>
            <person name="Elias D.A."/>
        </authorList>
    </citation>
    <scope>NUCLEOTIDE SEQUENCE [LARGE SCALE GENOMIC DNA]</scope>
    <source>
        <strain evidence="2 3">DSM 2059</strain>
    </source>
</reference>
<name>S7UYJ3_DESML</name>
<proteinExistence type="predicted"/>
<evidence type="ECO:0000313" key="2">
    <source>
        <dbReference type="EMBL" id="EPR39309.1"/>
    </source>
</evidence>
<evidence type="ECO:0000259" key="1">
    <source>
        <dbReference type="Pfam" id="PF01609"/>
    </source>
</evidence>
<dbReference type="PANTHER" id="PTHR34614:SF2">
    <property type="entry name" value="TRANSPOSASE IS4-LIKE DOMAIN-CONTAINING PROTEIN"/>
    <property type="match status" value="1"/>
</dbReference>
<dbReference type="eggNOG" id="COG5421">
    <property type="taxonomic scope" value="Bacteria"/>
</dbReference>
<dbReference type="GO" id="GO:0004803">
    <property type="term" value="F:transposase activity"/>
    <property type="evidence" value="ECO:0007669"/>
    <property type="project" value="InterPro"/>
</dbReference>
<dbReference type="GO" id="GO:0006313">
    <property type="term" value="P:DNA transposition"/>
    <property type="evidence" value="ECO:0007669"/>
    <property type="project" value="InterPro"/>
</dbReference>
<dbReference type="AlphaFoldDB" id="S7UYJ3"/>
<dbReference type="Pfam" id="PF01609">
    <property type="entry name" value="DDE_Tnp_1"/>
    <property type="match status" value="1"/>
</dbReference>
<organism evidence="2 3">
    <name type="scientific">Desulfococcus multivorans DSM 2059</name>
    <dbReference type="NCBI Taxonomy" id="1121405"/>
    <lineage>
        <taxon>Bacteria</taxon>
        <taxon>Pseudomonadati</taxon>
        <taxon>Thermodesulfobacteriota</taxon>
        <taxon>Desulfobacteria</taxon>
        <taxon>Desulfobacterales</taxon>
        <taxon>Desulfococcaceae</taxon>
        <taxon>Desulfococcus</taxon>
    </lineage>
</organism>
<sequence length="557" mass="64380">MYLRTVKRKNRDGDTVEYYQLAHNERHPVTRNSTTRIIHNFGRADQLDRDQLVRLCNSIARVCGLQVSDPLSTVPQDSPSDFPKDLQIIRTLDFEAVWVIEALWERLGIGKTLRDLVQSEGVNPAYERALPAMTANRLCEPESKLGVWDRWLSKVYMPGCHDLKRDHMYEAMDFFHEHAADIEKTIFFHTANLFNLKVDLIFYDTTTASFSIDQEDEGTDASDEAVRKYGRSKSGVWTPQVIVALAVTPEGLPVRCWVFDGNTSDVDTIEKVRSDLRGWNLNRALFVADAGMNSRTNKEELARACGKYLLATRMVSVAEVKRDVLSKRGRYQKIKDNLHAKEVIIGDGERRRRYMLCYNPKEAKRQEKHRQTVVESLEKAFDKHPRKQATAKWAIALLGSKRYSRYLTISKNDTVRIDRSKIREAKRYDGKWVLETNDDTISMEDAACGYKGLMVIERCFRSLKQTRIKMCPMYHWLPRRIETHVKICVLALLIERVAELACGRSWGRIRHALERLQITEFQTPDRSFLKRNEIQPDVNSILNKLEISAPKSILAIE</sequence>
<accession>S7UYJ3</accession>
<protein>
    <submittedName>
        <fullName evidence="2">Transposase IS4 family protein</fullName>
    </submittedName>
</protein>